<evidence type="ECO:0000256" key="2">
    <source>
        <dbReference type="ARBA" id="ARBA00023015"/>
    </source>
</evidence>
<dbReference type="Proteomes" id="UP000193778">
    <property type="component" value="Unassembled WGS sequence"/>
</dbReference>
<dbReference type="InterPro" id="IPR036390">
    <property type="entry name" value="WH_DNA-bd_sf"/>
</dbReference>
<dbReference type="RefSeq" id="WP_085823855.1">
    <property type="nucleotide sequence ID" value="NZ_FWFP01000010.1"/>
</dbReference>
<proteinExistence type="inferred from homology"/>
<dbReference type="Pfam" id="PF00126">
    <property type="entry name" value="HTH_1"/>
    <property type="match status" value="1"/>
</dbReference>
<dbReference type="GO" id="GO:0003677">
    <property type="term" value="F:DNA binding"/>
    <property type="evidence" value="ECO:0007669"/>
    <property type="project" value="UniProtKB-KW"/>
</dbReference>
<dbReference type="EMBL" id="FWFP01000010">
    <property type="protein sequence ID" value="SLN67384.1"/>
    <property type="molecule type" value="Genomic_DNA"/>
</dbReference>
<dbReference type="Pfam" id="PF03466">
    <property type="entry name" value="LysR_substrate"/>
    <property type="match status" value="1"/>
</dbReference>
<dbReference type="CDD" id="cd08432">
    <property type="entry name" value="PBP2_GcdR_TrpI_HvrB_AmpR_like"/>
    <property type="match status" value="1"/>
</dbReference>
<dbReference type="SUPFAM" id="SSF46785">
    <property type="entry name" value="Winged helix' DNA-binding domain"/>
    <property type="match status" value="1"/>
</dbReference>
<keyword evidence="3" id="KW-0238">DNA-binding</keyword>
<feature type="domain" description="HTH lysR-type" evidence="5">
    <location>
        <begin position="14"/>
        <end position="71"/>
    </location>
</feature>
<dbReference type="Gene3D" id="1.10.10.10">
    <property type="entry name" value="Winged helix-like DNA-binding domain superfamily/Winged helix DNA-binding domain"/>
    <property type="match status" value="1"/>
</dbReference>
<evidence type="ECO:0000256" key="3">
    <source>
        <dbReference type="ARBA" id="ARBA00023125"/>
    </source>
</evidence>
<dbReference type="OrthoDB" id="9813056at2"/>
<dbReference type="PROSITE" id="PS50931">
    <property type="entry name" value="HTH_LYSR"/>
    <property type="match status" value="1"/>
</dbReference>
<dbReference type="PANTHER" id="PTHR30537:SF5">
    <property type="entry name" value="HTH-TYPE TRANSCRIPTIONAL ACTIVATOR TTDR-RELATED"/>
    <property type="match status" value="1"/>
</dbReference>
<evidence type="ECO:0000313" key="7">
    <source>
        <dbReference type="Proteomes" id="UP000193778"/>
    </source>
</evidence>
<dbReference type="AlphaFoldDB" id="A0A1X7A182"/>
<organism evidence="6 7">
    <name type="scientific">Ruegeria meonggei</name>
    <dbReference type="NCBI Taxonomy" id="1446476"/>
    <lineage>
        <taxon>Bacteria</taxon>
        <taxon>Pseudomonadati</taxon>
        <taxon>Pseudomonadota</taxon>
        <taxon>Alphaproteobacteria</taxon>
        <taxon>Rhodobacterales</taxon>
        <taxon>Roseobacteraceae</taxon>
        <taxon>Ruegeria</taxon>
    </lineage>
</organism>
<dbReference type="InterPro" id="IPR005119">
    <property type="entry name" value="LysR_subst-bd"/>
</dbReference>
<dbReference type="GO" id="GO:0003700">
    <property type="term" value="F:DNA-binding transcription factor activity"/>
    <property type="evidence" value="ECO:0007669"/>
    <property type="project" value="InterPro"/>
</dbReference>
<protein>
    <submittedName>
        <fullName evidence="6">Glycine cleavage system transcriptional activator</fullName>
    </submittedName>
</protein>
<evidence type="ECO:0000313" key="6">
    <source>
        <dbReference type="EMBL" id="SLN67384.1"/>
    </source>
</evidence>
<dbReference type="InterPro" id="IPR058163">
    <property type="entry name" value="LysR-type_TF_proteobact-type"/>
</dbReference>
<evidence type="ECO:0000256" key="4">
    <source>
        <dbReference type="ARBA" id="ARBA00023163"/>
    </source>
</evidence>
<sequence length="308" mass="33920">MGRKAADSQWKRYPSMTALRMLDAIAKLGNMQAASGALNVTPSAVSHQLRHLEEMLGVKLVHRAGRRTELTSAGNRYLHEVRKALELIEAAAHPPDAEPRGNLRINCPSGFGTYWLAREIGEFSALYPNITLEITSDSGQVDVLTKQADLAIQYGDGAWPGLAVQHLSTPRTFPVCSPKLIERLGQIRSPDDLKNAPLLHHNTTSDWVIWLAAATQNTIEVQRGTTFSDMTQLISATMAGSGVAISDSLLAEQALDDGKLIRLFETEVPAQQAYYLVAEKDRLERGVTRIAAEWLTRKFHEYAAPDPL</sequence>
<accession>A0A1X7A182</accession>
<dbReference type="InterPro" id="IPR036388">
    <property type="entry name" value="WH-like_DNA-bd_sf"/>
</dbReference>
<comment type="similarity">
    <text evidence="1">Belongs to the LysR transcriptional regulatory family.</text>
</comment>
<gene>
    <name evidence="6" type="primary">gcvA_13</name>
    <name evidence="6" type="ORF">RUM8411_03398</name>
</gene>
<reference evidence="7" key="1">
    <citation type="submission" date="2017-03" db="EMBL/GenBank/DDBJ databases">
        <authorList>
            <person name="Rodrigo-Torres L."/>
            <person name="Arahal R.D."/>
            <person name="Lucena T."/>
        </authorList>
    </citation>
    <scope>NUCLEOTIDE SEQUENCE [LARGE SCALE GENOMIC DNA]</scope>
    <source>
        <strain evidence="7">CECT 8411</strain>
    </source>
</reference>
<dbReference type="PANTHER" id="PTHR30537">
    <property type="entry name" value="HTH-TYPE TRANSCRIPTIONAL REGULATOR"/>
    <property type="match status" value="1"/>
</dbReference>
<keyword evidence="4" id="KW-0804">Transcription</keyword>
<keyword evidence="2" id="KW-0805">Transcription regulation</keyword>
<dbReference type="SUPFAM" id="SSF53850">
    <property type="entry name" value="Periplasmic binding protein-like II"/>
    <property type="match status" value="1"/>
</dbReference>
<evidence type="ECO:0000256" key="1">
    <source>
        <dbReference type="ARBA" id="ARBA00009437"/>
    </source>
</evidence>
<evidence type="ECO:0000259" key="5">
    <source>
        <dbReference type="PROSITE" id="PS50931"/>
    </source>
</evidence>
<name>A0A1X7A182_9RHOB</name>
<dbReference type="InterPro" id="IPR000847">
    <property type="entry name" value="LysR_HTH_N"/>
</dbReference>
<keyword evidence="7" id="KW-1185">Reference proteome</keyword>
<dbReference type="Gene3D" id="3.40.190.10">
    <property type="entry name" value="Periplasmic binding protein-like II"/>
    <property type="match status" value="2"/>
</dbReference>